<feature type="region of interest" description="Disordered" evidence="3">
    <location>
        <begin position="424"/>
        <end position="506"/>
    </location>
</feature>
<evidence type="ECO:0000313" key="6">
    <source>
        <dbReference type="RefSeq" id="XP_026681127.1"/>
    </source>
</evidence>
<evidence type="ECO:0000313" key="5">
    <source>
        <dbReference type="Proteomes" id="UP000079169"/>
    </source>
</evidence>
<dbReference type="InterPro" id="IPR001715">
    <property type="entry name" value="CH_dom"/>
</dbReference>
<dbReference type="CDD" id="cd21205">
    <property type="entry name" value="CH_LRCH"/>
    <property type="match status" value="1"/>
</dbReference>
<dbReference type="RefSeq" id="XP_026681127.1">
    <property type="nucleotide sequence ID" value="XM_026825326.1"/>
</dbReference>
<evidence type="ECO:0000256" key="3">
    <source>
        <dbReference type="SAM" id="MobiDB-lite"/>
    </source>
</evidence>
<dbReference type="InterPro" id="IPR036872">
    <property type="entry name" value="CH_dom_sf"/>
</dbReference>
<dbReference type="PROSITE" id="PS50021">
    <property type="entry name" value="CH"/>
    <property type="match status" value="1"/>
</dbReference>
<feature type="domain" description="Calponin-homology (CH)" evidence="4">
    <location>
        <begin position="657"/>
        <end position="772"/>
    </location>
</feature>
<dbReference type="SMART" id="SM00364">
    <property type="entry name" value="LRR_BAC"/>
    <property type="match status" value="4"/>
</dbReference>
<reference evidence="6" key="1">
    <citation type="submission" date="2025-08" db="UniProtKB">
        <authorList>
            <consortium name="RefSeq"/>
        </authorList>
    </citation>
    <scope>IDENTIFICATION</scope>
</reference>
<dbReference type="Pfam" id="PF13855">
    <property type="entry name" value="LRR_8"/>
    <property type="match status" value="1"/>
</dbReference>
<dbReference type="GeneID" id="103511613"/>
<gene>
    <name evidence="6" type="primary">LOC103511613</name>
</gene>
<dbReference type="SMART" id="SM00369">
    <property type="entry name" value="LRR_TYP"/>
    <property type="match status" value="4"/>
</dbReference>
<name>A0A3Q0IY05_DIACI</name>
<dbReference type="PANTHER" id="PTHR48051:SF21">
    <property type="entry name" value="CALPONIN-HOMOLOGY (CH) DOMAIN-CONTAINING PROTEIN"/>
    <property type="match status" value="1"/>
</dbReference>
<accession>A0A3Q0IY05</accession>
<organism evidence="5 6">
    <name type="scientific">Diaphorina citri</name>
    <name type="common">Asian citrus psyllid</name>
    <dbReference type="NCBI Taxonomy" id="121845"/>
    <lineage>
        <taxon>Eukaryota</taxon>
        <taxon>Metazoa</taxon>
        <taxon>Ecdysozoa</taxon>
        <taxon>Arthropoda</taxon>
        <taxon>Hexapoda</taxon>
        <taxon>Insecta</taxon>
        <taxon>Pterygota</taxon>
        <taxon>Neoptera</taxon>
        <taxon>Paraneoptera</taxon>
        <taxon>Hemiptera</taxon>
        <taxon>Sternorrhyncha</taxon>
        <taxon>Psylloidea</taxon>
        <taxon>Psyllidae</taxon>
        <taxon>Diaphorininae</taxon>
        <taxon>Diaphorina</taxon>
    </lineage>
</organism>
<dbReference type="InterPro" id="IPR050216">
    <property type="entry name" value="LRR_domain-containing"/>
</dbReference>
<dbReference type="KEGG" id="dci:103511613"/>
<feature type="compositionally biased region" description="Low complexity" evidence="3">
    <location>
        <begin position="440"/>
        <end position="458"/>
    </location>
</feature>
<dbReference type="SUPFAM" id="SSF52058">
    <property type="entry name" value="L domain-like"/>
    <property type="match status" value="1"/>
</dbReference>
<dbReference type="Gene3D" id="3.80.10.10">
    <property type="entry name" value="Ribonuclease Inhibitor"/>
    <property type="match status" value="2"/>
</dbReference>
<dbReference type="Pfam" id="PF00307">
    <property type="entry name" value="CH"/>
    <property type="match status" value="1"/>
</dbReference>
<evidence type="ECO:0000256" key="1">
    <source>
        <dbReference type="ARBA" id="ARBA00022614"/>
    </source>
</evidence>
<feature type="compositionally biased region" description="Low complexity" evidence="3">
    <location>
        <begin position="534"/>
        <end position="557"/>
    </location>
</feature>
<evidence type="ECO:0000256" key="2">
    <source>
        <dbReference type="ARBA" id="ARBA00022737"/>
    </source>
</evidence>
<dbReference type="PANTHER" id="PTHR48051">
    <property type="match status" value="1"/>
</dbReference>
<evidence type="ECO:0000259" key="4">
    <source>
        <dbReference type="PROSITE" id="PS50021"/>
    </source>
</evidence>
<dbReference type="PaxDb" id="121845-A0A3Q0IY05"/>
<feature type="compositionally biased region" description="Basic and acidic residues" evidence="3">
    <location>
        <begin position="459"/>
        <end position="482"/>
    </location>
</feature>
<proteinExistence type="predicted"/>
<dbReference type="InterPro" id="IPR032675">
    <property type="entry name" value="LRR_dom_sf"/>
</dbReference>
<dbReference type="PROSITE" id="PS51450">
    <property type="entry name" value="LRR"/>
    <property type="match status" value="2"/>
</dbReference>
<dbReference type="InterPro" id="IPR001611">
    <property type="entry name" value="Leu-rich_rpt"/>
</dbReference>
<feature type="compositionally biased region" description="Polar residues" evidence="3">
    <location>
        <begin position="70"/>
        <end position="86"/>
    </location>
</feature>
<dbReference type="AlphaFoldDB" id="A0A3Q0IY05"/>
<protein>
    <submittedName>
        <fullName evidence="6">Leucine-rich repeat and calponin homology domain-containing protein 1</fullName>
    </submittedName>
</protein>
<dbReference type="GO" id="GO:0005737">
    <property type="term" value="C:cytoplasm"/>
    <property type="evidence" value="ECO:0007669"/>
    <property type="project" value="TreeGrafter"/>
</dbReference>
<sequence length="914" mass="100691">MLWEPFSGNPGLTVIPASSLSNFLQGNNLNNNVRTANTPQIQVQGKQDSEPQESNNFQNLINLHSIHFQGQSNESDNTSSPRDSPSQTQQQQNQQQQQQQQQAAAQQAAQALGQQQIITLANIQNLQNLIPLQQQAPQQDVKPQFSSPQLLQVQGIPGQFIQQGNQLIQVGGSNFNTIQPMQTVTVDGQEALFIPSAPPQNQHQTLQVLAGQTLITPNGQIIRGPSSVVPQYNTMIHRKEKVPLKKKTTHSDFSRNQLTSLPTALCDLPLESLLVSHNKLTSLPGELVRCSTLTELNVSCNQITHLPPSLGQLGGLRSLNVRNNLLLELPIELTYLRLTHLDLSCNRLASLPVEFRNMVTLIDLDLNHNPLVSPPTTVCMRGRVHVFKWLELRCVREDSKRGEEARKCQRKLSELRLRGRNTLHTVNSDSGYSTGLEWQTSPSPTTSLSATPSSNNLNRSDEGLNDSYKKRMERSSSEREVNYKGLNNSTSVDGGKNGTGLSNGDDILHRQTYREYKEALKQQRSQENVYKRGSSNSSNSSESSSSPSSTVTPVAMVTPPPTHTSKPITTPPPQSKTTTPPPTQTKPVQMVQPSRPASHQTTPEANGHTEPLYIKPVGPALVTPGMNGRPPTSPWSTPPMSVPDKLNFTMRREYDKAKEEASLVNQLRHNIESRLKMSLPEELGPALSDGVVLCHLANHVRPRSVASIHVPSPAVPKLTMARCRRNVDNFLEACRKIGVEEGDLCDRDSIVDATQGSLSTLSNTVTRLLARDSDLRDHPVDQARESNFTPYDLDSSPPNGKVDLEISPTKGKFDLQTSPNEKFVLSSPIKGSFNLETSLTKIFDLQTSPTTRKFDLQSSPNGNFDLQTSPTSKFDLDKAPGVTGLATEQQSTWLCLGGFLMTLVILYLFPLPSP</sequence>
<dbReference type="Pfam" id="PF00560">
    <property type="entry name" value="LRR_1"/>
    <property type="match status" value="1"/>
</dbReference>
<dbReference type="Proteomes" id="UP000079169">
    <property type="component" value="Unplaced"/>
</dbReference>
<feature type="region of interest" description="Disordered" evidence="3">
    <location>
        <begin position="70"/>
        <end position="101"/>
    </location>
</feature>
<feature type="compositionally biased region" description="Polar residues" evidence="3">
    <location>
        <begin position="591"/>
        <end position="604"/>
    </location>
</feature>
<dbReference type="SMART" id="SM00033">
    <property type="entry name" value="CH"/>
    <property type="match status" value="1"/>
</dbReference>
<keyword evidence="2" id="KW-0677">Repeat</keyword>
<dbReference type="STRING" id="121845.A0A3Q0IY05"/>
<dbReference type="SUPFAM" id="SSF47576">
    <property type="entry name" value="Calponin-homology domain, CH-domain"/>
    <property type="match status" value="1"/>
</dbReference>
<feature type="region of interest" description="Disordered" evidence="3">
    <location>
        <begin position="518"/>
        <end position="612"/>
    </location>
</feature>
<keyword evidence="1" id="KW-0433">Leucine-rich repeat</keyword>
<dbReference type="InterPro" id="IPR003591">
    <property type="entry name" value="Leu-rich_rpt_typical-subtyp"/>
</dbReference>
<feature type="compositionally biased region" description="Polar residues" evidence="3">
    <location>
        <begin position="424"/>
        <end position="439"/>
    </location>
</feature>
<feature type="compositionally biased region" description="Pro residues" evidence="3">
    <location>
        <begin position="569"/>
        <end position="584"/>
    </location>
</feature>
<feature type="compositionally biased region" description="Low complexity" evidence="3">
    <location>
        <begin position="87"/>
        <end position="101"/>
    </location>
</feature>
<keyword evidence="5" id="KW-1185">Reference proteome</keyword>
<dbReference type="Gene3D" id="1.10.418.10">
    <property type="entry name" value="Calponin-like domain"/>
    <property type="match status" value="1"/>
</dbReference>